<sequence>MLDFVELTFNYARGIFPRYSSDYSNYIYNQPQLFTILLMKTYLKSTYREIIEFLDVSDKITKFLKLTKLPHYTTIQKFFVRMSATKLKELNNLILFIHTIDCELAAMDGTGHTSDYADHYYAKIRGKCRKSYIKKHIAIDVDTRMILNYAANRGPKYDTQFAIASIRQLKSYKPHYTLADRAYDTEPIKKMH</sequence>
<dbReference type="RefSeq" id="WP_052331799.1">
    <property type="nucleotide sequence ID" value="NZ_CABMAB010000018.1"/>
</dbReference>
<dbReference type="InterPro" id="IPR002559">
    <property type="entry name" value="Transposase_11"/>
</dbReference>
<evidence type="ECO:0000313" key="3">
    <source>
        <dbReference type="Proteomes" id="UP000077428"/>
    </source>
</evidence>
<dbReference type="GO" id="GO:0003677">
    <property type="term" value="F:DNA binding"/>
    <property type="evidence" value="ECO:0007669"/>
    <property type="project" value="InterPro"/>
</dbReference>
<dbReference type="Pfam" id="PF01609">
    <property type="entry name" value="DDE_Tnp_1"/>
    <property type="match status" value="1"/>
</dbReference>
<dbReference type="GO" id="GO:0004803">
    <property type="term" value="F:transposase activity"/>
    <property type="evidence" value="ECO:0007669"/>
    <property type="project" value="InterPro"/>
</dbReference>
<proteinExistence type="predicted"/>
<dbReference type="GO" id="GO:0006313">
    <property type="term" value="P:DNA transposition"/>
    <property type="evidence" value="ECO:0007669"/>
    <property type="project" value="InterPro"/>
</dbReference>
<name>A0A166BHG2_METOA</name>
<keyword evidence="3" id="KW-1185">Reference proteome</keyword>
<gene>
    <name evidence="2" type="ORF">MBORA_06540</name>
</gene>
<dbReference type="AlphaFoldDB" id="A0A166BHG2"/>
<evidence type="ECO:0000313" key="2">
    <source>
        <dbReference type="EMBL" id="KZX13356.1"/>
    </source>
</evidence>
<evidence type="ECO:0000259" key="1">
    <source>
        <dbReference type="Pfam" id="PF01609"/>
    </source>
</evidence>
<reference evidence="3" key="1">
    <citation type="journal article" date="2016" name="Genome Announc.">
        <title>Draft Genome Sequences of Methanobrevibacter curvatus DSM11111, Methanobrevibacter cuticularis DSM11139, Methanobrevibacter filiformis DSM11501, and Methanobrevibacter oralis DSM7256.</title>
        <authorList>
            <person name="Poehlein A."/>
            <person name="Seedorf H."/>
        </authorList>
    </citation>
    <scope>NUCLEOTIDE SEQUENCE [LARGE SCALE GENOMIC DNA]</scope>
    <source>
        <strain evidence="3">DSM 7256 / JCM 30027 / ZR</strain>
    </source>
</reference>
<accession>A0A166BHG2</accession>
<dbReference type="Proteomes" id="UP000077428">
    <property type="component" value="Unassembled WGS sequence"/>
</dbReference>
<dbReference type="PATRIC" id="fig|66851.6.peg.721"/>
<dbReference type="EMBL" id="LWMU01000051">
    <property type="protein sequence ID" value="KZX13356.1"/>
    <property type="molecule type" value="Genomic_DNA"/>
</dbReference>
<comment type="caution">
    <text evidence="2">The sequence shown here is derived from an EMBL/GenBank/DDBJ whole genome shotgun (WGS) entry which is preliminary data.</text>
</comment>
<organism evidence="2 3">
    <name type="scientific">Methanobrevibacter oralis</name>
    <dbReference type="NCBI Taxonomy" id="66851"/>
    <lineage>
        <taxon>Archaea</taxon>
        <taxon>Methanobacteriati</taxon>
        <taxon>Methanobacteriota</taxon>
        <taxon>Methanomada group</taxon>
        <taxon>Methanobacteria</taxon>
        <taxon>Methanobacteriales</taxon>
        <taxon>Methanobacteriaceae</taxon>
        <taxon>Methanobrevibacter</taxon>
    </lineage>
</organism>
<protein>
    <submittedName>
        <fullName evidence="2">Transposase DDE domain protein</fullName>
    </submittedName>
</protein>
<feature type="domain" description="Transposase IS4-like" evidence="1">
    <location>
        <begin position="106"/>
        <end position="190"/>
    </location>
</feature>